<dbReference type="RefSeq" id="XP_031908325.1">
    <property type="nucleotide sequence ID" value="XM_032052695.1"/>
</dbReference>
<dbReference type="Proteomes" id="UP000325672">
    <property type="component" value="Unassembled WGS sequence"/>
</dbReference>
<sequence length="177" mass="20223">MLHERAARINRRQPQCGSSTTLKGSGMELSTAAVNLFYIHDKPLVIDSSPGLPLFFPSLPFRLLPNLIYIVALPQLSEYRIISFKLQTPLFFPVILDSTLKSHCGIRHPRFSAHRPEDNHYRLDSFTFGKEFNSNVQPKSTVPIAYTGIISLKLQHIYAQSQRNQYQRHIYSSAPLK</sequence>
<gene>
    <name evidence="2" type="ORF">BDV38DRAFT_215267</name>
</gene>
<evidence type="ECO:0000256" key="1">
    <source>
        <dbReference type="SAM" id="MobiDB-lite"/>
    </source>
</evidence>
<keyword evidence="3" id="KW-1185">Reference proteome</keyword>
<feature type="compositionally biased region" description="Polar residues" evidence="1">
    <location>
        <begin position="12"/>
        <end position="22"/>
    </location>
</feature>
<reference evidence="2 3" key="1">
    <citation type="submission" date="2019-04" db="EMBL/GenBank/DDBJ databases">
        <title>Friends and foes A comparative genomics study of 23 Aspergillus species from section Flavi.</title>
        <authorList>
            <consortium name="DOE Joint Genome Institute"/>
            <person name="Kjaerbolling I."/>
            <person name="Vesth T."/>
            <person name="Frisvad J.C."/>
            <person name="Nybo J.L."/>
            <person name="Theobald S."/>
            <person name="Kildgaard S."/>
            <person name="Isbrandt T."/>
            <person name="Kuo A."/>
            <person name="Sato A."/>
            <person name="Lyhne E.K."/>
            <person name="Kogle M.E."/>
            <person name="Wiebenga A."/>
            <person name="Kun R.S."/>
            <person name="Lubbers R.J."/>
            <person name="Makela M.R."/>
            <person name="Barry K."/>
            <person name="Chovatia M."/>
            <person name="Clum A."/>
            <person name="Daum C."/>
            <person name="Haridas S."/>
            <person name="He G."/>
            <person name="LaButti K."/>
            <person name="Lipzen A."/>
            <person name="Mondo S."/>
            <person name="Riley R."/>
            <person name="Salamov A."/>
            <person name="Simmons B.A."/>
            <person name="Magnuson J.K."/>
            <person name="Henrissat B."/>
            <person name="Mortensen U.H."/>
            <person name="Larsen T.O."/>
            <person name="Devries R.P."/>
            <person name="Grigoriev I.V."/>
            <person name="Machida M."/>
            <person name="Baker S.E."/>
            <person name="Andersen M.R."/>
        </authorList>
    </citation>
    <scope>NUCLEOTIDE SEQUENCE [LARGE SCALE GENOMIC DNA]</scope>
    <source>
        <strain evidence="2 3">CBS 117625</strain>
    </source>
</reference>
<evidence type="ECO:0000313" key="3">
    <source>
        <dbReference type="Proteomes" id="UP000325672"/>
    </source>
</evidence>
<evidence type="ECO:0000313" key="2">
    <source>
        <dbReference type="EMBL" id="KAE8132262.1"/>
    </source>
</evidence>
<name>A0A5N6SC25_ASPPS</name>
<feature type="region of interest" description="Disordered" evidence="1">
    <location>
        <begin position="1"/>
        <end position="22"/>
    </location>
</feature>
<dbReference type="EMBL" id="ML743637">
    <property type="protein sequence ID" value="KAE8132262.1"/>
    <property type="molecule type" value="Genomic_DNA"/>
</dbReference>
<dbReference type="GeneID" id="43636905"/>
<protein>
    <submittedName>
        <fullName evidence="2">Uncharacterized protein</fullName>
    </submittedName>
</protein>
<dbReference type="AlphaFoldDB" id="A0A5N6SC25"/>
<proteinExistence type="predicted"/>
<organism evidence="2 3">
    <name type="scientific">Aspergillus pseudotamarii</name>
    <dbReference type="NCBI Taxonomy" id="132259"/>
    <lineage>
        <taxon>Eukaryota</taxon>
        <taxon>Fungi</taxon>
        <taxon>Dikarya</taxon>
        <taxon>Ascomycota</taxon>
        <taxon>Pezizomycotina</taxon>
        <taxon>Eurotiomycetes</taxon>
        <taxon>Eurotiomycetidae</taxon>
        <taxon>Eurotiales</taxon>
        <taxon>Aspergillaceae</taxon>
        <taxon>Aspergillus</taxon>
        <taxon>Aspergillus subgen. Circumdati</taxon>
    </lineage>
</organism>
<accession>A0A5N6SC25</accession>